<evidence type="ECO:0000256" key="1">
    <source>
        <dbReference type="SAM" id="MobiDB-lite"/>
    </source>
</evidence>
<accession>A0ABW0BF00</accession>
<feature type="transmembrane region" description="Helical" evidence="2">
    <location>
        <begin position="430"/>
        <end position="448"/>
    </location>
</feature>
<dbReference type="Pfam" id="PF20990">
    <property type="entry name" value="DUF2207_C"/>
    <property type="match status" value="1"/>
</dbReference>
<keyword evidence="2" id="KW-0472">Membrane</keyword>
<dbReference type="Pfam" id="PF09972">
    <property type="entry name" value="DUF2207"/>
    <property type="match status" value="1"/>
</dbReference>
<evidence type="ECO:0000256" key="2">
    <source>
        <dbReference type="SAM" id="Phobius"/>
    </source>
</evidence>
<feature type="domain" description="DUF2207" evidence="3">
    <location>
        <begin position="39"/>
        <end position="222"/>
    </location>
</feature>
<keyword evidence="2" id="KW-0812">Transmembrane</keyword>
<dbReference type="RefSeq" id="WP_378587190.1">
    <property type="nucleotide sequence ID" value="NZ_JBHSKD010000004.1"/>
</dbReference>
<protein>
    <submittedName>
        <fullName evidence="5">DUF2207 domain-containing protein</fullName>
    </submittedName>
</protein>
<dbReference type="InterPro" id="IPR018702">
    <property type="entry name" value="DUF2207"/>
</dbReference>
<dbReference type="Proteomes" id="UP001596087">
    <property type="component" value="Unassembled WGS sequence"/>
</dbReference>
<evidence type="ECO:0000259" key="3">
    <source>
        <dbReference type="Pfam" id="PF09972"/>
    </source>
</evidence>
<name>A0ABW0BF00_9ACTN</name>
<comment type="caution">
    <text evidence="5">The sequence shown here is derived from an EMBL/GenBank/DDBJ whole genome shotgun (WGS) entry which is preliminary data.</text>
</comment>
<sequence>MKRALGMVLGLAVVAALACLPALFWNVTFSSDQSYEETTIRKYDAEFTVGENGRMDVTETLTVDFPSSGKHGIFRFWDVADENAPTLRRVPEDIEVTRDGQPEEWEQLEEDRGRYEVARFGSQYVTLDPGLHTYEISYSVDDVLIPDPDDASASELYWNLVPGGWQQPIDRALLTVHLPAPAEDVQCGVGWDSTTGCDVAGEGTQTLVVKAKGLAPRTPVTVLTTQDVPVPPVQGEQRPWSARWDRVLGPGPVALGAVLLLALLLGVWGSVLGARSREPKPGFPLQYAPPDDIGPAQGQYILTEGIKREAFVASILQAAEKGAVTLGHDGDRWSLTDKAGPAGWRPVDPVTGTVARLLDGPGDTFTADPSSVSAGKKLKSRVDTFERELKTWARSNNLLVPSGLGGLGGLLVLLALVAMVLALTWNPLDMTMTALVPAAFGLGAISLLRPGAGTRRTATGRDLWSRVGGFHRVLSTPSSENRFDFSGRQELYTAYIPWAVAFGCADVWAAKYRTETGTEPPVPTYFPVGGSWTHGDPTSSMVDSFSHTVDSAISSYEATQRSSSSGGGGGFSGGGGGGGGGGGSW</sequence>
<feature type="transmembrane region" description="Helical" evidence="2">
    <location>
        <begin position="253"/>
        <end position="274"/>
    </location>
</feature>
<evidence type="ECO:0000313" key="6">
    <source>
        <dbReference type="Proteomes" id="UP001596087"/>
    </source>
</evidence>
<organism evidence="5 6">
    <name type="scientific">Nocardioides taihuensis</name>
    <dbReference type="NCBI Taxonomy" id="1835606"/>
    <lineage>
        <taxon>Bacteria</taxon>
        <taxon>Bacillati</taxon>
        <taxon>Actinomycetota</taxon>
        <taxon>Actinomycetes</taxon>
        <taxon>Propionibacteriales</taxon>
        <taxon>Nocardioidaceae</taxon>
        <taxon>Nocardioides</taxon>
    </lineage>
</organism>
<dbReference type="PROSITE" id="PS51257">
    <property type="entry name" value="PROKAR_LIPOPROTEIN"/>
    <property type="match status" value="1"/>
</dbReference>
<reference evidence="6" key="1">
    <citation type="journal article" date="2019" name="Int. J. Syst. Evol. Microbiol.">
        <title>The Global Catalogue of Microorganisms (GCM) 10K type strain sequencing project: providing services to taxonomists for standard genome sequencing and annotation.</title>
        <authorList>
            <consortium name="The Broad Institute Genomics Platform"/>
            <consortium name="The Broad Institute Genome Sequencing Center for Infectious Disease"/>
            <person name="Wu L."/>
            <person name="Ma J."/>
        </authorList>
    </citation>
    <scope>NUCLEOTIDE SEQUENCE [LARGE SCALE GENOMIC DNA]</scope>
    <source>
        <strain evidence="6">DFY41</strain>
    </source>
</reference>
<dbReference type="InterPro" id="IPR048389">
    <property type="entry name" value="YciQ-like_C"/>
</dbReference>
<gene>
    <name evidence="5" type="ORF">ACFPGP_03980</name>
</gene>
<evidence type="ECO:0000259" key="4">
    <source>
        <dbReference type="Pfam" id="PF20990"/>
    </source>
</evidence>
<feature type="compositionally biased region" description="Gly residues" evidence="1">
    <location>
        <begin position="565"/>
        <end position="585"/>
    </location>
</feature>
<feature type="region of interest" description="Disordered" evidence="1">
    <location>
        <begin position="556"/>
        <end position="585"/>
    </location>
</feature>
<feature type="transmembrane region" description="Helical" evidence="2">
    <location>
        <begin position="398"/>
        <end position="424"/>
    </location>
</feature>
<dbReference type="EMBL" id="JBHSKD010000004">
    <property type="protein sequence ID" value="MFC5175818.1"/>
    <property type="molecule type" value="Genomic_DNA"/>
</dbReference>
<keyword evidence="6" id="KW-1185">Reference proteome</keyword>
<proteinExistence type="predicted"/>
<evidence type="ECO:0000313" key="5">
    <source>
        <dbReference type="EMBL" id="MFC5175818.1"/>
    </source>
</evidence>
<keyword evidence="2" id="KW-1133">Transmembrane helix</keyword>
<feature type="domain" description="Predicted membrane protein YciQ-like C-terminal" evidence="4">
    <location>
        <begin position="287"/>
        <end position="511"/>
    </location>
</feature>